<dbReference type="PANTHER" id="PTHR12486:SF5">
    <property type="entry name" value="ADENOSINE 5'-MONOPHOSPHORAMIDASE HINT3"/>
    <property type="match status" value="1"/>
</dbReference>
<feature type="active site" description="Tele-AMP-histidine intermediate" evidence="3">
    <location>
        <position position="130"/>
    </location>
</feature>
<dbReference type="PROSITE" id="PS51084">
    <property type="entry name" value="HIT_2"/>
    <property type="match status" value="1"/>
</dbReference>
<evidence type="ECO:0000259" key="6">
    <source>
        <dbReference type="PROSITE" id="PS51084"/>
    </source>
</evidence>
<dbReference type="Pfam" id="PF11969">
    <property type="entry name" value="DcpS_C"/>
    <property type="match status" value="1"/>
</dbReference>
<dbReference type="InterPro" id="IPR011146">
    <property type="entry name" value="HIT-like"/>
</dbReference>
<dbReference type="OrthoDB" id="1915375at2759"/>
<evidence type="ECO:0000256" key="5">
    <source>
        <dbReference type="PROSITE-ProRule" id="PRU00464"/>
    </source>
</evidence>
<gene>
    <name evidence="7" type="ORF">JKP88DRAFT_227113</name>
</gene>
<dbReference type="InterPro" id="IPR036265">
    <property type="entry name" value="HIT-like_sf"/>
</dbReference>
<dbReference type="InterPro" id="IPR001310">
    <property type="entry name" value="Histidine_triad_HIT"/>
</dbReference>
<keyword evidence="8" id="KW-1185">Reference proteome</keyword>
<dbReference type="GO" id="GO:0000166">
    <property type="term" value="F:nucleotide binding"/>
    <property type="evidence" value="ECO:0007669"/>
    <property type="project" value="UniProtKB-KW"/>
</dbReference>
<feature type="short sequence motif" description="Histidine triad motif" evidence="4 5">
    <location>
        <begin position="128"/>
        <end position="132"/>
    </location>
</feature>
<evidence type="ECO:0000256" key="4">
    <source>
        <dbReference type="PIRSR" id="PIRSR601310-3"/>
    </source>
</evidence>
<evidence type="ECO:0000313" key="8">
    <source>
        <dbReference type="Proteomes" id="UP000664859"/>
    </source>
</evidence>
<evidence type="ECO:0000256" key="2">
    <source>
        <dbReference type="ARBA" id="ARBA00022801"/>
    </source>
</evidence>
<dbReference type="AlphaFoldDB" id="A0A835YP06"/>
<dbReference type="PRINTS" id="PR00332">
    <property type="entry name" value="HISTRIAD"/>
</dbReference>
<evidence type="ECO:0000256" key="1">
    <source>
        <dbReference type="ARBA" id="ARBA00022741"/>
    </source>
</evidence>
<protein>
    <submittedName>
        <fullName evidence="7">HIT-like domain-containing protein</fullName>
    </submittedName>
</protein>
<keyword evidence="2" id="KW-0378">Hydrolase</keyword>
<comment type="caution">
    <text evidence="7">The sequence shown here is derived from an EMBL/GenBank/DDBJ whole genome shotgun (WGS) entry which is preliminary data.</text>
</comment>
<accession>A0A835YP06</accession>
<dbReference type="EMBL" id="JAFCMP010000530">
    <property type="protein sequence ID" value="KAG5177050.1"/>
    <property type="molecule type" value="Genomic_DNA"/>
</dbReference>
<keyword evidence="1" id="KW-0547">Nucleotide-binding</keyword>
<feature type="domain" description="HIT" evidence="6">
    <location>
        <begin position="31"/>
        <end position="145"/>
    </location>
</feature>
<dbReference type="Gene3D" id="3.30.428.10">
    <property type="entry name" value="HIT-like"/>
    <property type="match status" value="1"/>
</dbReference>
<sequence>MACMFEKFADQSPVLLLRDFVLASCCRSQNPFARIARKEDPAEVVFEDDQFIAFWDSHKASQTHFLIVPKDGAVRDASLLNAKHVDMLEAMIAVARQLIREEARLTNNQQRTQAILGFHLPPVAKVPHLHMHCIAPRVKMGWRARLLFWPDSPWFVTADTLLRRLQEKQRAHITI</sequence>
<dbReference type="SUPFAM" id="SSF54197">
    <property type="entry name" value="HIT-like"/>
    <property type="match status" value="1"/>
</dbReference>
<name>A0A835YP06_9STRA</name>
<reference evidence="7" key="1">
    <citation type="submission" date="2021-02" db="EMBL/GenBank/DDBJ databases">
        <title>First Annotated Genome of the Yellow-green Alga Tribonema minus.</title>
        <authorList>
            <person name="Mahan K.M."/>
        </authorList>
    </citation>
    <scope>NUCLEOTIDE SEQUENCE</scope>
    <source>
        <strain evidence="7">UTEX B ZZ1240</strain>
    </source>
</reference>
<evidence type="ECO:0000256" key="3">
    <source>
        <dbReference type="PIRSR" id="PIRSR601310-1"/>
    </source>
</evidence>
<dbReference type="Proteomes" id="UP000664859">
    <property type="component" value="Unassembled WGS sequence"/>
</dbReference>
<proteinExistence type="predicted"/>
<organism evidence="7 8">
    <name type="scientific">Tribonema minus</name>
    <dbReference type="NCBI Taxonomy" id="303371"/>
    <lineage>
        <taxon>Eukaryota</taxon>
        <taxon>Sar</taxon>
        <taxon>Stramenopiles</taxon>
        <taxon>Ochrophyta</taxon>
        <taxon>PX clade</taxon>
        <taxon>Xanthophyceae</taxon>
        <taxon>Tribonematales</taxon>
        <taxon>Tribonemataceae</taxon>
        <taxon>Tribonema</taxon>
    </lineage>
</organism>
<evidence type="ECO:0000313" key="7">
    <source>
        <dbReference type="EMBL" id="KAG5177050.1"/>
    </source>
</evidence>
<dbReference type="PANTHER" id="PTHR12486">
    <property type="entry name" value="APRATAXIN-RELATED"/>
    <property type="match status" value="1"/>
</dbReference>
<dbReference type="GO" id="GO:0016787">
    <property type="term" value="F:hydrolase activity"/>
    <property type="evidence" value="ECO:0007669"/>
    <property type="project" value="UniProtKB-KW"/>
</dbReference>